<dbReference type="Pfam" id="PF00241">
    <property type="entry name" value="Cofilin_ADF"/>
    <property type="match status" value="1"/>
</dbReference>
<accession>A0A9P7CD04</accession>
<evidence type="ECO:0000256" key="4">
    <source>
        <dbReference type="ARBA" id="ARBA00023203"/>
    </source>
</evidence>
<dbReference type="InterPro" id="IPR017904">
    <property type="entry name" value="ADF/Cofilin"/>
</dbReference>
<evidence type="ECO:0000256" key="5">
    <source>
        <dbReference type="ARBA" id="ARBA00032427"/>
    </source>
</evidence>
<dbReference type="PROSITE" id="PS51263">
    <property type="entry name" value="ADF_H"/>
    <property type="match status" value="1"/>
</dbReference>
<keyword evidence="4" id="KW-0009">Actin-binding</keyword>
<sequence length="138" mass="15841">MSSGVRTNPECLQKYQELKLGKTLKYIIYKLNDDYTEIVVEKAVESATYDDFLASLPENEPRYAVYDFDYEKSEGGQRNKIVFYSWNPDTSKIRHKMVYASSKIALRKQMDGVGIEIQGTDASEVDYESVLEKAQRSA</sequence>
<dbReference type="InterPro" id="IPR002108">
    <property type="entry name" value="ADF-H"/>
</dbReference>
<dbReference type="InterPro" id="IPR029006">
    <property type="entry name" value="ADF-H/Gelsolin-like_dom_sf"/>
</dbReference>
<evidence type="ECO:0000256" key="2">
    <source>
        <dbReference type="ARBA" id="ARBA00006844"/>
    </source>
</evidence>
<protein>
    <recommendedName>
        <fullName evidence="3">Cofilin</fullName>
    </recommendedName>
    <alternativeName>
        <fullName evidence="5">Actin-depolymerizing factor 1</fullName>
    </alternativeName>
</protein>
<gene>
    <name evidence="7" type="ORF">G6F51_004813</name>
</gene>
<evidence type="ECO:0000313" key="7">
    <source>
        <dbReference type="EMBL" id="KAG1546558.1"/>
    </source>
</evidence>
<evidence type="ECO:0000259" key="6">
    <source>
        <dbReference type="PROSITE" id="PS51263"/>
    </source>
</evidence>
<dbReference type="AlphaFoldDB" id="A0A9P7CD04"/>
<proteinExistence type="inferred from homology"/>
<dbReference type="SUPFAM" id="SSF55753">
    <property type="entry name" value="Actin depolymerizing proteins"/>
    <property type="match status" value="1"/>
</dbReference>
<evidence type="ECO:0000313" key="8">
    <source>
        <dbReference type="Proteomes" id="UP000717996"/>
    </source>
</evidence>
<comment type="similarity">
    <text evidence="2">Belongs to the actin-binding proteins ADF family.</text>
</comment>
<dbReference type="OrthoDB" id="10249245at2759"/>
<comment type="caution">
    <text evidence="7">The sequence shown here is derived from an EMBL/GenBank/DDBJ whole genome shotgun (WGS) entry which is preliminary data.</text>
</comment>
<dbReference type="Gene3D" id="3.40.20.10">
    <property type="entry name" value="Severin"/>
    <property type="match status" value="1"/>
</dbReference>
<comment type="subcellular location">
    <subcellularLocation>
        <location evidence="1">Nucleus matrix</location>
    </subcellularLocation>
</comment>
<evidence type="ECO:0000256" key="3">
    <source>
        <dbReference type="ARBA" id="ARBA00015630"/>
    </source>
</evidence>
<dbReference type="EMBL" id="JAANIT010000553">
    <property type="protein sequence ID" value="KAG1546558.1"/>
    <property type="molecule type" value="Genomic_DNA"/>
</dbReference>
<name>A0A9P7CD04_RHIOR</name>
<dbReference type="GO" id="GO:0030042">
    <property type="term" value="P:actin filament depolymerization"/>
    <property type="evidence" value="ECO:0007669"/>
    <property type="project" value="InterPro"/>
</dbReference>
<dbReference type="PANTHER" id="PTHR11913">
    <property type="entry name" value="COFILIN-RELATED"/>
    <property type="match status" value="1"/>
</dbReference>
<organism evidence="7 8">
    <name type="scientific">Rhizopus oryzae</name>
    <name type="common">Mucormycosis agent</name>
    <name type="synonym">Rhizopus arrhizus var. delemar</name>
    <dbReference type="NCBI Taxonomy" id="64495"/>
    <lineage>
        <taxon>Eukaryota</taxon>
        <taxon>Fungi</taxon>
        <taxon>Fungi incertae sedis</taxon>
        <taxon>Mucoromycota</taxon>
        <taxon>Mucoromycotina</taxon>
        <taxon>Mucoromycetes</taxon>
        <taxon>Mucorales</taxon>
        <taxon>Mucorineae</taxon>
        <taxon>Rhizopodaceae</taxon>
        <taxon>Rhizopus</taxon>
    </lineage>
</organism>
<dbReference type="Proteomes" id="UP000717996">
    <property type="component" value="Unassembled WGS sequence"/>
</dbReference>
<reference evidence="7" key="1">
    <citation type="journal article" date="2020" name="Microb. Genom.">
        <title>Genetic diversity of clinical and environmental Mucorales isolates obtained from an investigation of mucormycosis cases among solid organ transplant recipients.</title>
        <authorList>
            <person name="Nguyen M.H."/>
            <person name="Kaul D."/>
            <person name="Muto C."/>
            <person name="Cheng S.J."/>
            <person name="Richter R.A."/>
            <person name="Bruno V.M."/>
            <person name="Liu G."/>
            <person name="Beyhan S."/>
            <person name="Sundermann A.J."/>
            <person name="Mounaud S."/>
            <person name="Pasculle A.W."/>
            <person name="Nierman W.C."/>
            <person name="Driscoll E."/>
            <person name="Cumbie R."/>
            <person name="Clancy C.J."/>
            <person name="Dupont C.L."/>
        </authorList>
    </citation>
    <scope>NUCLEOTIDE SEQUENCE</scope>
    <source>
        <strain evidence="7">GL16</strain>
    </source>
</reference>
<dbReference type="SMART" id="SM00102">
    <property type="entry name" value="ADF"/>
    <property type="match status" value="1"/>
</dbReference>
<feature type="domain" description="ADF-H" evidence="6">
    <location>
        <begin position="2"/>
        <end position="135"/>
    </location>
</feature>
<dbReference type="GO" id="GO:0003779">
    <property type="term" value="F:actin binding"/>
    <property type="evidence" value="ECO:0007669"/>
    <property type="project" value="UniProtKB-KW"/>
</dbReference>
<dbReference type="OMA" id="QCRFAVY"/>
<evidence type="ECO:0000256" key="1">
    <source>
        <dbReference type="ARBA" id="ARBA00004109"/>
    </source>
</evidence>
<dbReference type="CDD" id="cd11286">
    <property type="entry name" value="ADF_cofilin_like"/>
    <property type="match status" value="1"/>
</dbReference>
<dbReference type="GO" id="GO:0015629">
    <property type="term" value="C:actin cytoskeleton"/>
    <property type="evidence" value="ECO:0007669"/>
    <property type="project" value="InterPro"/>
</dbReference>
<dbReference type="GO" id="GO:0016363">
    <property type="term" value="C:nuclear matrix"/>
    <property type="evidence" value="ECO:0007669"/>
    <property type="project" value="UniProtKB-SubCell"/>
</dbReference>